<sequence>MYCVNSVFDDDVRGLRIAHSGKYIVYNIPRLLGAWIIRRDYDEIGQGRGQRAHFRTFGFIPVSAAAEKRHYAPFRKAAHRREHVFYCVRRVCVVDEHGIVSAGRDDLHAALDVRRRAERLCALFKRNVESQRRAEHAERVIDHEAAWDGDIYADALLMCHSVEFNM</sequence>
<proteinExistence type="predicted"/>
<reference evidence="1" key="1">
    <citation type="submission" date="2019-08" db="EMBL/GenBank/DDBJ databases">
        <authorList>
            <person name="Kucharzyk K."/>
            <person name="Murdoch R.W."/>
            <person name="Higgins S."/>
            <person name="Loffler F."/>
        </authorList>
    </citation>
    <scope>NUCLEOTIDE SEQUENCE</scope>
</reference>
<dbReference type="EMBL" id="VSSQ01072336">
    <property type="protein sequence ID" value="MPN23744.1"/>
    <property type="molecule type" value="Genomic_DNA"/>
</dbReference>
<organism evidence="1">
    <name type="scientific">bioreactor metagenome</name>
    <dbReference type="NCBI Taxonomy" id="1076179"/>
    <lineage>
        <taxon>unclassified sequences</taxon>
        <taxon>metagenomes</taxon>
        <taxon>ecological metagenomes</taxon>
    </lineage>
</organism>
<gene>
    <name evidence="1" type="ORF">SDC9_171137</name>
</gene>
<comment type="caution">
    <text evidence="1">The sequence shown here is derived from an EMBL/GenBank/DDBJ whole genome shotgun (WGS) entry which is preliminary data.</text>
</comment>
<dbReference type="AlphaFoldDB" id="A0A645GIM8"/>
<accession>A0A645GIM8</accession>
<protein>
    <submittedName>
        <fullName evidence="1">Uncharacterized protein</fullName>
    </submittedName>
</protein>
<name>A0A645GIM8_9ZZZZ</name>
<evidence type="ECO:0000313" key="1">
    <source>
        <dbReference type="EMBL" id="MPN23744.1"/>
    </source>
</evidence>